<reference evidence="2 3" key="1">
    <citation type="journal article" date="2016" name="Nat. Commun.">
        <title>Thousands of microbial genomes shed light on interconnected biogeochemical processes in an aquifer system.</title>
        <authorList>
            <person name="Anantharaman K."/>
            <person name="Brown C.T."/>
            <person name="Hug L.A."/>
            <person name="Sharon I."/>
            <person name="Castelle C.J."/>
            <person name="Probst A.J."/>
            <person name="Thomas B.C."/>
            <person name="Singh A."/>
            <person name="Wilkins M.J."/>
            <person name="Karaoz U."/>
            <person name="Brodie E.L."/>
            <person name="Williams K.H."/>
            <person name="Hubbard S.S."/>
            <person name="Banfield J.F."/>
        </authorList>
    </citation>
    <scope>NUCLEOTIDE SEQUENCE [LARGE SCALE GENOMIC DNA]</scope>
</reference>
<dbReference type="Gene3D" id="3.40.50.10610">
    <property type="entry name" value="ABC-type transport auxiliary lipoprotein component"/>
    <property type="match status" value="1"/>
</dbReference>
<comment type="caution">
    <text evidence="2">The sequence shown here is derived from an EMBL/GenBank/DDBJ whole genome shotgun (WGS) entry which is preliminary data.</text>
</comment>
<feature type="chain" id="PRO_5009524716" description="FlgO domain-containing protein" evidence="1">
    <location>
        <begin position="22"/>
        <end position="428"/>
    </location>
</feature>
<keyword evidence="1" id="KW-0732">Signal</keyword>
<evidence type="ECO:0000313" key="3">
    <source>
        <dbReference type="Proteomes" id="UP000177583"/>
    </source>
</evidence>
<dbReference type="AlphaFoldDB" id="A0A1F6GLR9"/>
<organism evidence="2 3">
    <name type="scientific">Candidatus Lambdaproteobacteria bacterium RIFOXYD2_FULL_56_26</name>
    <dbReference type="NCBI Taxonomy" id="1817773"/>
    <lineage>
        <taxon>Bacteria</taxon>
        <taxon>Pseudomonadati</taxon>
        <taxon>Pseudomonadota</taxon>
        <taxon>Candidatus Lambdaproteobacteria</taxon>
    </lineage>
</organism>
<accession>A0A1F6GLR9</accession>
<sequence>MIQRLVLFFGLFLALTGPLLAQPLKEAMEDAAKQLQEKPKIAKNAEKAIVIQVVNIHNQQTDATAKKIETSLYMALEKFFPEFKLVFLSDSLSGINLSKALVFKGTYDQKGEKTTLNLAGIAGLGGEVIGQAEVVFETEKTTKETLVAVLDIEAKDLNKDQIKAFSDLFRSSLSSVAPFKLASSADVDKMNPEQIQKTSGCTRDECATLIGEQLGVDRVVSTSLFKINDTKYMLSAKIMAIQDGSILVSKTVQHNSDLSNLDVSLEKLSLELVGKTAAEISGAKAAPVDLGPRITSDGGDGYGWGWHLFALAGAGGTALLSSNAAKDYNSLATKNADLKTQYDASNSTATRATIKTEYDANVTKMKADKAAVQTFDSMTIVFGLMEGYFIFFGGSSESAQNLAAPARQWQFALLPGFEHPTMNFSYQF</sequence>
<name>A0A1F6GLR9_9PROT</name>
<protein>
    <recommendedName>
        <fullName evidence="4">FlgO domain-containing protein</fullName>
    </recommendedName>
</protein>
<feature type="signal peptide" evidence="1">
    <location>
        <begin position="1"/>
        <end position="21"/>
    </location>
</feature>
<evidence type="ECO:0000256" key="1">
    <source>
        <dbReference type="SAM" id="SignalP"/>
    </source>
</evidence>
<evidence type="ECO:0008006" key="4">
    <source>
        <dbReference type="Google" id="ProtNLM"/>
    </source>
</evidence>
<dbReference type="EMBL" id="MFNF01000061">
    <property type="protein sequence ID" value="OGG99058.1"/>
    <property type="molecule type" value="Genomic_DNA"/>
</dbReference>
<proteinExistence type="predicted"/>
<gene>
    <name evidence="2" type="ORF">A2557_09855</name>
</gene>
<evidence type="ECO:0000313" key="2">
    <source>
        <dbReference type="EMBL" id="OGG99058.1"/>
    </source>
</evidence>
<dbReference type="Proteomes" id="UP000177583">
    <property type="component" value="Unassembled WGS sequence"/>
</dbReference>